<sequence>MDDTSLSYDDFMSMITEAEQLNKQVKDDIRDAEEVMEAGNAEIAALKELSQQFKPYFGGDEKHLSMHPPSGKSEEHRSEE</sequence>
<feature type="coiled-coil region" evidence="1">
    <location>
        <begin position="15"/>
        <end position="49"/>
    </location>
</feature>
<organism evidence="3 4">
    <name type="scientific">Blattamonas nauphoetae</name>
    <dbReference type="NCBI Taxonomy" id="2049346"/>
    <lineage>
        <taxon>Eukaryota</taxon>
        <taxon>Metamonada</taxon>
        <taxon>Preaxostyla</taxon>
        <taxon>Oxymonadida</taxon>
        <taxon>Blattamonas</taxon>
    </lineage>
</organism>
<feature type="region of interest" description="Disordered" evidence="2">
    <location>
        <begin position="57"/>
        <end position="80"/>
    </location>
</feature>
<comment type="caution">
    <text evidence="3">The sequence shown here is derived from an EMBL/GenBank/DDBJ whole genome shotgun (WGS) entry which is preliminary data.</text>
</comment>
<evidence type="ECO:0000256" key="1">
    <source>
        <dbReference type="SAM" id="Coils"/>
    </source>
</evidence>
<evidence type="ECO:0000256" key="2">
    <source>
        <dbReference type="SAM" id="MobiDB-lite"/>
    </source>
</evidence>
<dbReference type="Proteomes" id="UP001281761">
    <property type="component" value="Unassembled WGS sequence"/>
</dbReference>
<keyword evidence="1" id="KW-0175">Coiled coil</keyword>
<gene>
    <name evidence="3" type="ORF">BLNAU_10359</name>
</gene>
<protein>
    <submittedName>
        <fullName evidence="3">Uncharacterized protein</fullName>
    </submittedName>
</protein>
<keyword evidence="4" id="KW-1185">Reference proteome</keyword>
<reference evidence="3 4" key="1">
    <citation type="journal article" date="2022" name="bioRxiv">
        <title>Genomics of Preaxostyla Flagellates Illuminates Evolutionary Transitions and the Path Towards Mitochondrial Loss.</title>
        <authorList>
            <person name="Novak L.V.F."/>
            <person name="Treitli S.C."/>
            <person name="Pyrih J."/>
            <person name="Halakuc P."/>
            <person name="Pipaliya S.V."/>
            <person name="Vacek V."/>
            <person name="Brzon O."/>
            <person name="Soukal P."/>
            <person name="Eme L."/>
            <person name="Dacks J.B."/>
            <person name="Karnkowska A."/>
            <person name="Elias M."/>
            <person name="Hampl V."/>
        </authorList>
    </citation>
    <scope>NUCLEOTIDE SEQUENCE [LARGE SCALE GENOMIC DNA]</scope>
    <source>
        <strain evidence="3">NAU3</strain>
        <tissue evidence="3">Gut</tissue>
    </source>
</reference>
<name>A0ABQ9XT95_9EUKA</name>
<dbReference type="EMBL" id="JARBJD010000075">
    <property type="protein sequence ID" value="KAK2954703.1"/>
    <property type="molecule type" value="Genomic_DNA"/>
</dbReference>
<evidence type="ECO:0000313" key="4">
    <source>
        <dbReference type="Proteomes" id="UP001281761"/>
    </source>
</evidence>
<accession>A0ABQ9XT95</accession>
<evidence type="ECO:0000313" key="3">
    <source>
        <dbReference type="EMBL" id="KAK2954703.1"/>
    </source>
</evidence>
<proteinExistence type="predicted"/>